<keyword evidence="5" id="KW-1185">Reference proteome</keyword>
<dbReference type="EMBL" id="CP016786">
    <property type="protein sequence ID" value="ASW43637.1"/>
    <property type="molecule type" value="Genomic_DNA"/>
</dbReference>
<proteinExistence type="predicted"/>
<evidence type="ECO:0000313" key="5">
    <source>
        <dbReference type="Proteomes" id="UP000264883"/>
    </source>
</evidence>
<dbReference type="AlphaFoldDB" id="A0A343JDM9"/>
<keyword evidence="2" id="KW-0472">Membrane</keyword>
<dbReference type="RefSeq" id="WP_119865774.1">
    <property type="nucleotide sequence ID" value="NZ_CP016786.1"/>
</dbReference>
<feature type="domain" description="Mannosyl-glycoprotein endo-beta-N-acetylglucosamidase-like" evidence="3">
    <location>
        <begin position="48"/>
        <end position="208"/>
    </location>
</feature>
<dbReference type="KEGG" id="cia:BEN51_09135"/>
<evidence type="ECO:0000259" key="3">
    <source>
        <dbReference type="SMART" id="SM00047"/>
    </source>
</evidence>
<evidence type="ECO:0000256" key="1">
    <source>
        <dbReference type="ARBA" id="ARBA00022801"/>
    </source>
</evidence>
<organism evidence="4 5">
    <name type="scientific">Clostridium isatidis</name>
    <dbReference type="NCBI Taxonomy" id="182773"/>
    <lineage>
        <taxon>Bacteria</taxon>
        <taxon>Bacillati</taxon>
        <taxon>Bacillota</taxon>
        <taxon>Clostridia</taxon>
        <taxon>Eubacteriales</taxon>
        <taxon>Clostridiaceae</taxon>
        <taxon>Clostridium</taxon>
    </lineage>
</organism>
<protein>
    <recommendedName>
        <fullName evidence="3">Mannosyl-glycoprotein endo-beta-N-acetylglucosamidase-like domain-containing protein</fullName>
    </recommendedName>
</protein>
<reference evidence="4 5" key="1">
    <citation type="submission" date="2016-08" db="EMBL/GenBank/DDBJ databases">
        <title>Complete Genome Sequence Of The Indigo Reducing Clostridium isatidis DSM15098.</title>
        <authorList>
            <person name="Little G.T."/>
            <person name="Minton N.P."/>
        </authorList>
    </citation>
    <scope>NUCLEOTIDE SEQUENCE [LARGE SCALE GENOMIC DNA]</scope>
    <source>
        <strain evidence="4 5">DSM 15098</strain>
    </source>
</reference>
<dbReference type="PANTHER" id="PTHR33308">
    <property type="entry name" value="PEPTIDOGLYCAN HYDROLASE FLGJ"/>
    <property type="match status" value="1"/>
</dbReference>
<dbReference type="Pfam" id="PF01832">
    <property type="entry name" value="Glucosaminidase"/>
    <property type="match status" value="1"/>
</dbReference>
<dbReference type="InterPro" id="IPR002901">
    <property type="entry name" value="MGlyc_endo_b_GlcNAc-like_dom"/>
</dbReference>
<dbReference type="SMART" id="SM00047">
    <property type="entry name" value="LYZ2"/>
    <property type="match status" value="1"/>
</dbReference>
<keyword evidence="1" id="KW-0378">Hydrolase</keyword>
<dbReference type="InterPro" id="IPR051056">
    <property type="entry name" value="Glycosyl_Hydrolase_73"/>
</dbReference>
<sequence>MRGLGTYRGIENYKIFNKRKNFKNKLILLSILFAASFIISFNILSKSRNNETYSSKIEFIEMVKEGALENYKKYGILPSITIAQAVVESDFGESTLAKEYHNLFGIKADESYTGEVVTFETMENYQDKITANFRTYDSYKASIKDHGRFLYENSRYSENGLFDSNDYIGQAEALERAGYATVTDENGELIYADILIGIIEEYKLYEIDEQL</sequence>
<name>A0A343JDM9_9CLOT</name>
<gene>
    <name evidence="4" type="ORF">BEN51_09135</name>
</gene>
<keyword evidence="2" id="KW-0812">Transmembrane</keyword>
<feature type="transmembrane region" description="Helical" evidence="2">
    <location>
        <begin position="26"/>
        <end position="44"/>
    </location>
</feature>
<accession>A0A343JDM9</accession>
<dbReference type="OrthoDB" id="977752at2"/>
<keyword evidence="2" id="KW-1133">Transmembrane helix</keyword>
<dbReference type="Gene3D" id="1.10.530.10">
    <property type="match status" value="1"/>
</dbReference>
<dbReference type="Proteomes" id="UP000264883">
    <property type="component" value="Chromosome"/>
</dbReference>
<dbReference type="PANTHER" id="PTHR33308:SF9">
    <property type="entry name" value="PEPTIDOGLYCAN HYDROLASE FLGJ"/>
    <property type="match status" value="1"/>
</dbReference>
<evidence type="ECO:0000256" key="2">
    <source>
        <dbReference type="SAM" id="Phobius"/>
    </source>
</evidence>
<dbReference type="GO" id="GO:0004040">
    <property type="term" value="F:amidase activity"/>
    <property type="evidence" value="ECO:0007669"/>
    <property type="project" value="InterPro"/>
</dbReference>
<evidence type="ECO:0000313" key="4">
    <source>
        <dbReference type="EMBL" id="ASW43637.1"/>
    </source>
</evidence>